<reference evidence="2" key="1">
    <citation type="submission" date="2019-05" db="EMBL/GenBank/DDBJ databases">
        <title>The de novo reference genome and transcriptome assemblies of the wild tomato species Solanum chilense.</title>
        <authorList>
            <person name="Stam R."/>
            <person name="Nosenko T."/>
            <person name="Hoerger A.C."/>
            <person name="Stephan W."/>
            <person name="Seidel M.A."/>
            <person name="Kuhn J.M.M."/>
            <person name="Haberer G."/>
            <person name="Tellier A."/>
        </authorList>
    </citation>
    <scope>NUCLEOTIDE SEQUENCE</scope>
    <source>
        <tissue evidence="2">Mature leaves</tissue>
    </source>
</reference>
<evidence type="ECO:0000313" key="2">
    <source>
        <dbReference type="EMBL" id="TMX02622.1"/>
    </source>
</evidence>
<comment type="caution">
    <text evidence="2">The sequence shown here is derived from an EMBL/GenBank/DDBJ whole genome shotgun (WGS) entry which is preliminary data.</text>
</comment>
<proteinExistence type="predicted"/>
<organism evidence="2">
    <name type="scientific">Solanum chilense</name>
    <name type="common">Tomato</name>
    <name type="synonym">Lycopersicon chilense</name>
    <dbReference type="NCBI Taxonomy" id="4083"/>
    <lineage>
        <taxon>Eukaryota</taxon>
        <taxon>Viridiplantae</taxon>
        <taxon>Streptophyta</taxon>
        <taxon>Embryophyta</taxon>
        <taxon>Tracheophyta</taxon>
        <taxon>Spermatophyta</taxon>
        <taxon>Magnoliopsida</taxon>
        <taxon>eudicotyledons</taxon>
        <taxon>Gunneridae</taxon>
        <taxon>Pentapetalae</taxon>
        <taxon>asterids</taxon>
        <taxon>lamiids</taxon>
        <taxon>Solanales</taxon>
        <taxon>Solanaceae</taxon>
        <taxon>Solanoideae</taxon>
        <taxon>Solaneae</taxon>
        <taxon>Solanum</taxon>
        <taxon>Solanum subgen. Lycopersicon</taxon>
    </lineage>
</organism>
<sequence length="121" mass="13667">MNTRRTTSRRVGDEIVNAGATPPGNQVPLHVQYAMNDQFLVNSLATTDDQENAVLFQIALAITIQAQSTTTQTNKQVIPRENQQSSTMSRCLRDFTRVSTTEKAELVFYQLKDVAKTWYNK</sequence>
<evidence type="ECO:0000256" key="1">
    <source>
        <dbReference type="SAM" id="MobiDB-lite"/>
    </source>
</evidence>
<dbReference type="AlphaFoldDB" id="A0A6N2CCU6"/>
<feature type="region of interest" description="Disordered" evidence="1">
    <location>
        <begin position="1"/>
        <end position="23"/>
    </location>
</feature>
<dbReference type="EMBL" id="RXGB01000611">
    <property type="protein sequence ID" value="TMX02622.1"/>
    <property type="molecule type" value="Genomic_DNA"/>
</dbReference>
<protein>
    <submittedName>
        <fullName evidence="2">Uncharacterized protein</fullName>
    </submittedName>
</protein>
<accession>A0A6N2CCU6</accession>
<gene>
    <name evidence="2" type="ORF">EJD97_020750</name>
</gene>
<name>A0A6N2CCU6_SOLCI</name>